<name>A0AAU7V800_9ACTO</name>
<dbReference type="KEGG" id="sapp:SAC06_00770"/>
<gene>
    <name evidence="1" type="ORF">SAC06_00770</name>
</gene>
<dbReference type="AlphaFoldDB" id="A0AAU7V800"/>
<accession>A0AAU7V800</accession>
<dbReference type="EMBL" id="CP138335">
    <property type="protein sequence ID" value="XBW08124.1"/>
    <property type="molecule type" value="Genomic_DNA"/>
</dbReference>
<reference evidence="1" key="1">
    <citation type="submission" date="2023-11" db="EMBL/GenBank/DDBJ databases">
        <title>Scrofimicrobium hongkongense sp. nov., isolated from a patient with peritonitis.</title>
        <authorList>
            <person name="Lao H.Y."/>
            <person name="Wong A.Y.P."/>
            <person name="Ng T.L."/>
            <person name="Wong R.Y.L."/>
            <person name="Yau M.C.Y."/>
            <person name="Lam J.Y.W."/>
            <person name="Siu G.K.H."/>
        </authorList>
    </citation>
    <scope>NUCLEOTIDE SEQUENCE</scope>
    <source>
        <strain evidence="1">R131</strain>
    </source>
</reference>
<sequence length="301" mass="32053">MAEENDVLPPVTLLGAGDELAQLVTEVAQLARVRVVRASAVTGPDPGLVLVASGAKPAAGRWVRVGLPGEDTDLQLPRDGPQLARLLAREAAGRDRTACRTLVVAGWQGGVGVSTAARNLAELGEALLLDASGQPPSEQVRPGDWHWGLVDPDDPPLVGSLDGLSGRIASRRGVQSLPDDPVTVGDPRVAALLGICRTDAVVDAGRWTPALARFLLQSTALNRRTRLILLGRGGEQDSLRLVNLLAASPAPWLPSGLLCRGRVSEELLLVAQRWSVPVQRLFPPHSRRGQRQLRRIWAEVG</sequence>
<protein>
    <submittedName>
        <fullName evidence="1">Uncharacterized protein</fullName>
    </submittedName>
</protein>
<dbReference type="RefSeq" id="WP_350258323.1">
    <property type="nucleotide sequence ID" value="NZ_CP138335.1"/>
</dbReference>
<organism evidence="1">
    <name type="scientific">Scrofimicrobium appendicitidis</name>
    <dbReference type="NCBI Taxonomy" id="3079930"/>
    <lineage>
        <taxon>Bacteria</taxon>
        <taxon>Bacillati</taxon>
        <taxon>Actinomycetota</taxon>
        <taxon>Actinomycetes</taxon>
        <taxon>Actinomycetales</taxon>
        <taxon>Actinomycetaceae</taxon>
        <taxon>Scrofimicrobium</taxon>
    </lineage>
</organism>
<evidence type="ECO:0000313" key="1">
    <source>
        <dbReference type="EMBL" id="XBW08124.1"/>
    </source>
</evidence>
<proteinExistence type="predicted"/>